<evidence type="ECO:0000313" key="4">
    <source>
        <dbReference type="EMBL" id="MEA5362587.1"/>
    </source>
</evidence>
<keyword evidence="5" id="KW-1185">Reference proteome</keyword>
<dbReference type="EMBL" id="JAYFSI010000005">
    <property type="protein sequence ID" value="MEA5362587.1"/>
    <property type="molecule type" value="Genomic_DNA"/>
</dbReference>
<dbReference type="Pfam" id="PF00135">
    <property type="entry name" value="COesterase"/>
    <property type="match status" value="1"/>
</dbReference>
<dbReference type="SUPFAM" id="SSF53474">
    <property type="entry name" value="alpha/beta-Hydrolases"/>
    <property type="match status" value="1"/>
</dbReference>
<dbReference type="RefSeq" id="WP_323330154.1">
    <property type="nucleotide sequence ID" value="NZ_JAYFSI010000005.1"/>
</dbReference>
<feature type="region of interest" description="Disordered" evidence="2">
    <location>
        <begin position="480"/>
        <end position="499"/>
    </location>
</feature>
<dbReference type="InterPro" id="IPR002018">
    <property type="entry name" value="CarbesteraseB"/>
</dbReference>
<proteinExistence type="predicted"/>
<dbReference type="Proteomes" id="UP001304298">
    <property type="component" value="Unassembled WGS sequence"/>
</dbReference>
<evidence type="ECO:0000256" key="1">
    <source>
        <dbReference type="ARBA" id="ARBA00022801"/>
    </source>
</evidence>
<comment type="caution">
    <text evidence="4">The sequence shown here is derived from an EMBL/GenBank/DDBJ whole genome shotgun (WGS) entry which is preliminary data.</text>
</comment>
<dbReference type="InterPro" id="IPR050654">
    <property type="entry name" value="AChE-related_enzymes"/>
</dbReference>
<dbReference type="PANTHER" id="PTHR43918">
    <property type="entry name" value="ACETYLCHOLINESTERASE"/>
    <property type="match status" value="1"/>
</dbReference>
<evidence type="ECO:0000313" key="5">
    <source>
        <dbReference type="Proteomes" id="UP001304298"/>
    </source>
</evidence>
<dbReference type="InterPro" id="IPR029058">
    <property type="entry name" value="AB_hydrolase_fold"/>
</dbReference>
<reference evidence="4 5" key="1">
    <citation type="submission" date="2023-12" db="EMBL/GenBank/DDBJ databases">
        <title>Amycolatopsis sp. V23-08.</title>
        <authorList>
            <person name="Somphong A."/>
        </authorList>
    </citation>
    <scope>NUCLEOTIDE SEQUENCE [LARGE SCALE GENOMIC DNA]</scope>
    <source>
        <strain evidence="4 5">V23-08</strain>
    </source>
</reference>
<gene>
    <name evidence="4" type="ORF">VA596_23830</name>
</gene>
<name>A0ABU5R8M7_9PSEU</name>
<accession>A0ABU5R8M7</accession>
<organism evidence="4 5">
    <name type="scientific">Amycolatopsis heterodermiae</name>
    <dbReference type="NCBI Taxonomy" id="3110235"/>
    <lineage>
        <taxon>Bacteria</taxon>
        <taxon>Bacillati</taxon>
        <taxon>Actinomycetota</taxon>
        <taxon>Actinomycetes</taxon>
        <taxon>Pseudonocardiales</taxon>
        <taxon>Pseudonocardiaceae</taxon>
        <taxon>Amycolatopsis</taxon>
    </lineage>
</organism>
<dbReference type="Gene3D" id="3.40.50.1820">
    <property type="entry name" value="alpha/beta hydrolase"/>
    <property type="match status" value="1"/>
</dbReference>
<evidence type="ECO:0000256" key="2">
    <source>
        <dbReference type="SAM" id="MobiDB-lite"/>
    </source>
</evidence>
<dbReference type="PANTHER" id="PTHR43918:SF4">
    <property type="entry name" value="CARBOXYLIC ESTER HYDROLASE"/>
    <property type="match status" value="1"/>
</dbReference>
<protein>
    <submittedName>
        <fullName evidence="4">Carboxylesterase family protein</fullName>
    </submittedName>
</protein>
<evidence type="ECO:0000259" key="3">
    <source>
        <dbReference type="Pfam" id="PF00135"/>
    </source>
</evidence>
<feature type="domain" description="Carboxylesterase type B" evidence="3">
    <location>
        <begin position="4"/>
        <end position="447"/>
    </location>
</feature>
<sequence length="499" mass="53296">MTSEPTVRISGGRLSGTRENGIDRYLGVPYAAAPVGQRRFAEPAPVPAWDGVRDATVMGPTAPQNPYSAETARLLANVVTPGEEYLNVNVWAPAGARDRPVMVWVHGGSFAHGSNALDGYDGTAFARDGVVFVSVNYRLGSEGFSVFEDAPANVGLRDVVAALRWVRAEIAAFGGDPGTVTAFGESAGAIALGTLLAKPGAAELFDRVVIQSGAPMASTRKSAGRITRKIARKLGVAPTRAAFSGIPPERLLAAEAAVMAGSTPLTGGAGYSAAIGDEIVPRRPLEAILDGAGDPIPVLLGWTAEEYRLWFVPSGLIDRVGRLLFTAARLRFRIGRRVLRAYRIAYPSAGRGELFGTIVVDLLLRIPLHRTADARLARGAAPTYVYEFAWQSQVENLGAAHVMELPFVFDRLSSPDWTPLTGPEAPQKLAEEMHAAWVAFASTGDPGWRGWDGKRPTMVFDAPTSSVVDAPRDAQLKAWRRRVADRKSHQETRGGAGKP</sequence>
<keyword evidence="1" id="KW-0378">Hydrolase</keyword>